<feature type="transmembrane region" description="Helical" evidence="8">
    <location>
        <begin position="729"/>
        <end position="754"/>
    </location>
</feature>
<keyword evidence="5 8" id="KW-0472">Membrane</keyword>
<gene>
    <name evidence="11" type="ORF">FHX73_113546</name>
</gene>
<keyword evidence="2" id="KW-1003">Cell membrane</keyword>
<evidence type="ECO:0000256" key="5">
    <source>
        <dbReference type="ARBA" id="ARBA00023136"/>
    </source>
</evidence>
<dbReference type="InterPro" id="IPR003838">
    <property type="entry name" value="ABC3_permease_C"/>
</dbReference>
<comment type="similarity">
    <text evidence="6">Belongs to the ABC-4 integral membrane protein family.</text>
</comment>
<evidence type="ECO:0000256" key="1">
    <source>
        <dbReference type="ARBA" id="ARBA00004651"/>
    </source>
</evidence>
<dbReference type="AlphaFoldDB" id="A0A561UK09"/>
<evidence type="ECO:0000256" key="3">
    <source>
        <dbReference type="ARBA" id="ARBA00022692"/>
    </source>
</evidence>
<feature type="transmembrane region" description="Helical" evidence="8">
    <location>
        <begin position="445"/>
        <end position="478"/>
    </location>
</feature>
<evidence type="ECO:0000313" key="11">
    <source>
        <dbReference type="EMBL" id="TWF99699.1"/>
    </source>
</evidence>
<feature type="transmembrane region" description="Helical" evidence="8">
    <location>
        <begin position="324"/>
        <end position="349"/>
    </location>
</feature>
<feature type="domain" description="ABC3 transporter permease C-terminal" evidence="9">
    <location>
        <begin position="733"/>
        <end position="848"/>
    </location>
</feature>
<feature type="transmembrane region" description="Helical" evidence="8">
    <location>
        <begin position="415"/>
        <end position="433"/>
    </location>
</feature>
<evidence type="ECO:0000256" key="8">
    <source>
        <dbReference type="SAM" id="Phobius"/>
    </source>
</evidence>
<reference evidence="11 12" key="1">
    <citation type="submission" date="2019-06" db="EMBL/GenBank/DDBJ databases">
        <title>Sequencing the genomes of 1000 actinobacteria strains.</title>
        <authorList>
            <person name="Klenk H.-P."/>
        </authorList>
    </citation>
    <scope>NUCLEOTIDE SEQUENCE [LARGE SCALE GENOMIC DNA]</scope>
    <source>
        <strain evidence="11 12">DSM 44826</strain>
    </source>
</reference>
<feature type="transmembrane region" description="Helical" evidence="8">
    <location>
        <begin position="271"/>
        <end position="297"/>
    </location>
</feature>
<evidence type="ECO:0000259" key="9">
    <source>
        <dbReference type="Pfam" id="PF02687"/>
    </source>
</evidence>
<dbReference type="Pfam" id="PF12704">
    <property type="entry name" value="MacB_PCD"/>
    <property type="match status" value="2"/>
</dbReference>
<keyword evidence="12" id="KW-1185">Reference proteome</keyword>
<dbReference type="InterPro" id="IPR025857">
    <property type="entry name" value="MacB_PCD"/>
</dbReference>
<keyword evidence="3 8" id="KW-0812">Transmembrane</keyword>
<dbReference type="GO" id="GO:0005886">
    <property type="term" value="C:plasma membrane"/>
    <property type="evidence" value="ECO:0007669"/>
    <property type="project" value="UniProtKB-SubCell"/>
</dbReference>
<evidence type="ECO:0000259" key="10">
    <source>
        <dbReference type="Pfam" id="PF12704"/>
    </source>
</evidence>
<dbReference type="Proteomes" id="UP000317940">
    <property type="component" value="Unassembled WGS sequence"/>
</dbReference>
<dbReference type="PANTHER" id="PTHR30572:SF4">
    <property type="entry name" value="ABC TRANSPORTER PERMEASE YTRF"/>
    <property type="match status" value="1"/>
</dbReference>
<evidence type="ECO:0000313" key="12">
    <source>
        <dbReference type="Proteomes" id="UP000317940"/>
    </source>
</evidence>
<dbReference type="PANTHER" id="PTHR30572">
    <property type="entry name" value="MEMBRANE COMPONENT OF TRANSPORTER-RELATED"/>
    <property type="match status" value="1"/>
</dbReference>
<proteinExistence type="inferred from homology"/>
<feature type="domain" description="MacB-like periplasmic core" evidence="10">
    <location>
        <begin position="18"/>
        <end position="237"/>
    </location>
</feature>
<dbReference type="GO" id="GO:0022857">
    <property type="term" value="F:transmembrane transporter activity"/>
    <property type="evidence" value="ECO:0007669"/>
    <property type="project" value="TreeGrafter"/>
</dbReference>
<sequence>MLLKTSLRNLMAHKGRVALSLLAVVLSVAFVAGTLVFSATATSTFNKLFASTASDVAVSPAPADGDDSGSSGARGGRTATIAASTLQQVQSLPGVKTARPDVTSQTSTLVNPKTNKAVGPTSGAPTIAGSWTPGPRPAMTITSGSAPAGPNQLMLDADTAKKAKLGLGDPIRIIGEKGTFDFTISGIATFNGTNPGAALAFLDLPTAQQDLLGATDRLTSVNLDGDGTRTNDQLKAEAASALGSGYQLKTAAEQQADNNKGIGSVLTYMKYIMLGFAGISLLVGTFLIINTFSMLVAQRTRELGLLRALGGSRAQVNNSVLTEALVLGVVGSTLGMLAGLGLAELLITLMKSVGMTLSGSLEITASVPIASYLVGIVITLLAAWFPAWRAGKVSPMAALSDHGTPVEGRTNKWRIGIGLLLTLGGAGLLAAGASSSELARAGSDLGLGVVLTLVGLVVLGPLLAAGVVRVIGAVLPAFGSAGTLAKRNALRSPRRTGATAAALMIGLSLVTGASVVTSSMVSSTSSQIDKQVGADYIIQTNNGLTQPMVDAARNTPGIAHVTEQREEPAVLTLPDGTVLKKQVVTAVSPTFAEDFTVPVSAGSANALMAGGIAVGQDFATSHKLAVGDTLKVDYGQGHTQQLPITLVTAKGGLFDGATIATIDTVTKVLPADQQSLDDQIYGRAAVGADKAKTLAALQDSFNAYPQVMVKDQAGYKQLVQQSINGLLTLIYGLLGLAIVVAVLGVVNTLALSVVERTREIGLLRAVGMSRRQLRRMIRLESVVIALFGAVLGIGLGLAWGITAQRVLKGSGLSVLSVPVSTIVTVLIGSAVVGLLAALLPAFRAGRMNVLAAIASG</sequence>
<protein>
    <submittedName>
        <fullName evidence="11">Putative ABC transport system permease protein</fullName>
    </submittedName>
</protein>
<comment type="subcellular location">
    <subcellularLocation>
        <location evidence="1">Cell membrane</location>
        <topology evidence="1">Multi-pass membrane protein</topology>
    </subcellularLocation>
</comment>
<dbReference type="Pfam" id="PF02687">
    <property type="entry name" value="FtsX"/>
    <property type="match status" value="2"/>
</dbReference>
<feature type="transmembrane region" description="Helical" evidence="8">
    <location>
        <begin position="779"/>
        <end position="801"/>
    </location>
</feature>
<keyword evidence="4 8" id="KW-1133">Transmembrane helix</keyword>
<evidence type="ECO:0000256" key="7">
    <source>
        <dbReference type="SAM" id="MobiDB-lite"/>
    </source>
</evidence>
<feature type="compositionally biased region" description="Polar residues" evidence="7">
    <location>
        <begin position="102"/>
        <end position="114"/>
    </location>
</feature>
<evidence type="ECO:0000256" key="4">
    <source>
        <dbReference type="ARBA" id="ARBA00022989"/>
    </source>
</evidence>
<name>A0A561UK09_9ACTN</name>
<dbReference type="InterPro" id="IPR050250">
    <property type="entry name" value="Macrolide_Exporter_MacB"/>
</dbReference>
<evidence type="ECO:0000256" key="2">
    <source>
        <dbReference type="ARBA" id="ARBA00022475"/>
    </source>
</evidence>
<dbReference type="OrthoDB" id="9780560at2"/>
<dbReference type="EMBL" id="VIWT01000001">
    <property type="protein sequence ID" value="TWF99699.1"/>
    <property type="molecule type" value="Genomic_DNA"/>
</dbReference>
<organism evidence="11 12">
    <name type="scientific">Kitasatospora viridis</name>
    <dbReference type="NCBI Taxonomy" id="281105"/>
    <lineage>
        <taxon>Bacteria</taxon>
        <taxon>Bacillati</taxon>
        <taxon>Actinomycetota</taxon>
        <taxon>Actinomycetes</taxon>
        <taxon>Kitasatosporales</taxon>
        <taxon>Streptomycetaceae</taxon>
        <taxon>Kitasatospora</taxon>
    </lineage>
</organism>
<feature type="domain" description="ABC3 transporter permease C-terminal" evidence="9">
    <location>
        <begin position="276"/>
        <end position="395"/>
    </location>
</feature>
<evidence type="ECO:0000256" key="6">
    <source>
        <dbReference type="ARBA" id="ARBA00038076"/>
    </source>
</evidence>
<feature type="transmembrane region" description="Helical" evidence="8">
    <location>
        <begin position="499"/>
        <end position="521"/>
    </location>
</feature>
<dbReference type="RefSeq" id="WP_145905917.1">
    <property type="nucleotide sequence ID" value="NZ_BAAAMZ010000006.1"/>
</dbReference>
<feature type="transmembrane region" description="Helical" evidence="8">
    <location>
        <begin position="369"/>
        <end position="388"/>
    </location>
</feature>
<feature type="region of interest" description="Disordered" evidence="7">
    <location>
        <begin position="93"/>
        <end position="133"/>
    </location>
</feature>
<feature type="transmembrane region" description="Helical" evidence="8">
    <location>
        <begin position="821"/>
        <end position="842"/>
    </location>
</feature>
<accession>A0A561UK09</accession>
<feature type="domain" description="MacB-like periplasmic core" evidence="10">
    <location>
        <begin position="496"/>
        <end position="698"/>
    </location>
</feature>
<comment type="caution">
    <text evidence="11">The sequence shown here is derived from an EMBL/GenBank/DDBJ whole genome shotgun (WGS) entry which is preliminary data.</text>
</comment>